<dbReference type="AlphaFoldDB" id="A0A0M2SFG8"/>
<evidence type="ECO:0000313" key="2">
    <source>
        <dbReference type="Proteomes" id="UP000034287"/>
    </source>
</evidence>
<keyword evidence="2" id="KW-1185">Reference proteome</keyword>
<name>A0A0M2SFG8_9STAP</name>
<organism evidence="1 2">
    <name type="scientific">Salinicoccus sediminis</name>
    <dbReference type="NCBI Taxonomy" id="1432562"/>
    <lineage>
        <taxon>Bacteria</taxon>
        <taxon>Bacillati</taxon>
        <taxon>Bacillota</taxon>
        <taxon>Bacilli</taxon>
        <taxon>Bacillales</taxon>
        <taxon>Staphylococcaceae</taxon>
        <taxon>Salinicoccus</taxon>
    </lineage>
</organism>
<dbReference type="RefSeq" id="WP_046517674.1">
    <property type="nucleotide sequence ID" value="NZ_LAYZ01000025.1"/>
</dbReference>
<comment type="caution">
    <text evidence="1">The sequence shown here is derived from an EMBL/GenBank/DDBJ whole genome shotgun (WGS) entry which is preliminary data.</text>
</comment>
<proteinExistence type="predicted"/>
<evidence type="ECO:0000313" key="1">
    <source>
        <dbReference type="EMBL" id="KKK33474.1"/>
    </source>
</evidence>
<protein>
    <submittedName>
        <fullName evidence="1">Uncharacterized protein</fullName>
    </submittedName>
</protein>
<dbReference type="OrthoDB" id="2390391at2"/>
<dbReference type="STRING" id="1432562.WN59_12050"/>
<dbReference type="PATRIC" id="fig|1432562.3.peg.2407"/>
<dbReference type="Proteomes" id="UP000034287">
    <property type="component" value="Unassembled WGS sequence"/>
</dbReference>
<accession>A0A0M2SFG8</accession>
<gene>
    <name evidence="1" type="ORF">WN59_12050</name>
</gene>
<dbReference type="EMBL" id="LAYZ01000025">
    <property type="protein sequence ID" value="KKK33474.1"/>
    <property type="molecule type" value="Genomic_DNA"/>
</dbReference>
<reference evidence="1 2" key="1">
    <citation type="submission" date="2015-04" db="EMBL/GenBank/DDBJ databases">
        <title>Taxonomic description and genome sequence of Salinicoccus sediminis sp. nov., a novel hyper halotolerant bacterium isolated from marine sediment.</title>
        <authorList>
            <person name="Mathan Kumar R."/>
            <person name="Kaur G."/>
            <person name="Kumar N."/>
            <person name="Kumar A."/>
            <person name="Singh N.K."/>
            <person name="Kaur N."/>
            <person name="Mayilraj S."/>
        </authorList>
    </citation>
    <scope>NUCLEOTIDE SEQUENCE [LARGE SCALE GENOMIC DNA]</scope>
    <source>
        <strain evidence="1 2">SV-16</strain>
    </source>
</reference>
<sequence>METESRITEGRLTAYQISEALGICIDTANDLLAEKLKIDDLDQEIRDRAGMLERALFDQ</sequence>